<name>A0AAE1WQX2_9LAMI</name>
<dbReference type="EMBL" id="JACGWL010000007">
    <property type="protein sequence ID" value="KAK4397890.1"/>
    <property type="molecule type" value="Genomic_DNA"/>
</dbReference>
<accession>A0AAE1WQX2</accession>
<protein>
    <submittedName>
        <fullName evidence="1">Uncharacterized protein</fullName>
    </submittedName>
</protein>
<organism evidence="1 2">
    <name type="scientific">Sesamum angolense</name>
    <dbReference type="NCBI Taxonomy" id="2727404"/>
    <lineage>
        <taxon>Eukaryota</taxon>
        <taxon>Viridiplantae</taxon>
        <taxon>Streptophyta</taxon>
        <taxon>Embryophyta</taxon>
        <taxon>Tracheophyta</taxon>
        <taxon>Spermatophyta</taxon>
        <taxon>Magnoliopsida</taxon>
        <taxon>eudicotyledons</taxon>
        <taxon>Gunneridae</taxon>
        <taxon>Pentapetalae</taxon>
        <taxon>asterids</taxon>
        <taxon>lamiids</taxon>
        <taxon>Lamiales</taxon>
        <taxon>Pedaliaceae</taxon>
        <taxon>Sesamum</taxon>
    </lineage>
</organism>
<dbReference type="Proteomes" id="UP001289374">
    <property type="component" value="Unassembled WGS sequence"/>
</dbReference>
<comment type="caution">
    <text evidence="1">The sequence shown here is derived from an EMBL/GenBank/DDBJ whole genome shotgun (WGS) entry which is preliminary data.</text>
</comment>
<dbReference type="PANTHER" id="PTHR33710">
    <property type="entry name" value="BNAC02G09200D PROTEIN"/>
    <property type="match status" value="1"/>
</dbReference>
<proteinExistence type="predicted"/>
<dbReference type="AlphaFoldDB" id="A0AAE1WQX2"/>
<keyword evidence="2" id="KW-1185">Reference proteome</keyword>
<dbReference type="PANTHER" id="PTHR33710:SF71">
    <property type="entry name" value="ENDONUCLEASE_EXONUCLEASE_PHOSPHATASE DOMAIN-CONTAINING PROTEIN"/>
    <property type="match status" value="1"/>
</dbReference>
<evidence type="ECO:0000313" key="1">
    <source>
        <dbReference type="EMBL" id="KAK4397890.1"/>
    </source>
</evidence>
<reference evidence="1" key="1">
    <citation type="submission" date="2020-06" db="EMBL/GenBank/DDBJ databases">
        <authorList>
            <person name="Li T."/>
            <person name="Hu X."/>
            <person name="Zhang T."/>
            <person name="Song X."/>
            <person name="Zhang H."/>
            <person name="Dai N."/>
            <person name="Sheng W."/>
            <person name="Hou X."/>
            <person name="Wei L."/>
        </authorList>
    </citation>
    <scope>NUCLEOTIDE SEQUENCE</scope>
    <source>
        <strain evidence="1">K16</strain>
        <tissue evidence="1">Leaf</tissue>
    </source>
</reference>
<sequence>MSLFFLMENMIGGELWVFTGNQALAKERRHGICSRFYALSLNDHGFVPGILRRYYQSEKAGGSPCPFWKMQNFRQALVKSGLSDISFLEPLFISNNKKHHSYIVREHLDRACASTDWIVLFPNVIVSHLPISCSYFLPLFIALSQQPKLVGNKVRSFIFEAAWLQSVNREEVVLDR</sequence>
<evidence type="ECO:0000313" key="2">
    <source>
        <dbReference type="Proteomes" id="UP001289374"/>
    </source>
</evidence>
<gene>
    <name evidence="1" type="ORF">Sango_1264500</name>
</gene>
<reference evidence="1" key="2">
    <citation type="journal article" date="2024" name="Plant">
        <title>Genomic evolution and insights into agronomic trait innovations of Sesamum species.</title>
        <authorList>
            <person name="Miao H."/>
            <person name="Wang L."/>
            <person name="Qu L."/>
            <person name="Liu H."/>
            <person name="Sun Y."/>
            <person name="Le M."/>
            <person name="Wang Q."/>
            <person name="Wei S."/>
            <person name="Zheng Y."/>
            <person name="Lin W."/>
            <person name="Duan Y."/>
            <person name="Cao H."/>
            <person name="Xiong S."/>
            <person name="Wang X."/>
            <person name="Wei L."/>
            <person name="Li C."/>
            <person name="Ma Q."/>
            <person name="Ju M."/>
            <person name="Zhao R."/>
            <person name="Li G."/>
            <person name="Mu C."/>
            <person name="Tian Q."/>
            <person name="Mei H."/>
            <person name="Zhang T."/>
            <person name="Gao T."/>
            <person name="Zhang H."/>
        </authorList>
    </citation>
    <scope>NUCLEOTIDE SEQUENCE</scope>
    <source>
        <strain evidence="1">K16</strain>
    </source>
</reference>